<dbReference type="GO" id="GO:0005506">
    <property type="term" value="F:iron ion binding"/>
    <property type="evidence" value="ECO:0007669"/>
    <property type="project" value="InterPro"/>
</dbReference>
<sequence>MEAREATATGESCMRVDAIAKVTGRARYTDDYVMAGMCYAKYVRSPIAHGYAVSINDEQARSLPGVLAIFTWEDVPDIPFATAGHAWTLDENKRDTADRALLTRHVRHHGDAVAIVVARDELTAEKAAQLVSIEWQELPVITTPEAALAEDAAPIHNGGNLLKQSTMSTGNVQQTIDAADYQVQGHYQTPVIQHCHMESVTSLAWMEDDSRITIVSSTQIPHIVRRVVGQALDIPWSCVRVIKPFVGGGFGNKQDVLEEPMAAFLTSKLGGIPVKVSLSREECFLATRTRHAFTIDGQMGVNRDGTLKVIVWMFCLTPALMHLTGTPSLLRGGIKSLTFILVVPTLTVQRPAIPTSPRLVRCVVMARHKSYLPLSLCLMTPRQR</sequence>
<proteinExistence type="inferred from homology"/>
<evidence type="ECO:0000313" key="5">
    <source>
        <dbReference type="EMBL" id="STI80219.1"/>
    </source>
</evidence>
<reference evidence="5 6" key="1">
    <citation type="submission" date="2018-06" db="EMBL/GenBank/DDBJ databases">
        <authorList>
            <consortium name="Pathogen Informatics"/>
            <person name="Doyle S."/>
        </authorList>
    </citation>
    <scope>NUCLEOTIDE SEQUENCE [LARGE SCALE GENOMIC DNA]</scope>
    <source>
        <strain evidence="5 6">NCTC8985</strain>
    </source>
</reference>
<dbReference type="EC" id="1.17.1.5" evidence="5"/>
<dbReference type="GO" id="GO:0050138">
    <property type="term" value="F:nicotinate dehydrogenase activity"/>
    <property type="evidence" value="ECO:0007669"/>
    <property type="project" value="UniProtKB-EC"/>
</dbReference>
<protein>
    <submittedName>
        <fullName evidence="5">Xanthine dehydrogenase subunit XdhA</fullName>
        <ecNumber evidence="5">1.17.1.4</ecNumber>
        <ecNumber evidence="5">1.17.1.5</ecNumber>
    </submittedName>
</protein>
<feature type="domain" description="Aldehyde oxidase/xanthine dehydrogenase a/b hammerhead" evidence="4">
    <location>
        <begin position="23"/>
        <end position="139"/>
    </location>
</feature>
<evidence type="ECO:0000313" key="6">
    <source>
        <dbReference type="Proteomes" id="UP000254405"/>
    </source>
</evidence>
<accession>A0A376TUM5</accession>
<dbReference type="InterPro" id="IPR037165">
    <property type="entry name" value="AldOxase/xan_DH_Mopterin-bd_sf"/>
</dbReference>
<dbReference type="PANTHER" id="PTHR11908:SF132">
    <property type="entry name" value="ALDEHYDE OXIDASE 1-RELATED"/>
    <property type="match status" value="1"/>
</dbReference>
<dbReference type="InterPro" id="IPR008274">
    <property type="entry name" value="AldOxase/xan_DH_MoCoBD1"/>
</dbReference>
<dbReference type="SUPFAM" id="SSF56003">
    <property type="entry name" value="Molybdenum cofactor-binding domain"/>
    <property type="match status" value="1"/>
</dbReference>
<dbReference type="InterPro" id="IPR016208">
    <property type="entry name" value="Ald_Oxase/xanthine_DH-like"/>
</dbReference>
<evidence type="ECO:0000259" key="4">
    <source>
        <dbReference type="SMART" id="SM01008"/>
    </source>
</evidence>
<comment type="similarity">
    <text evidence="1">Belongs to the xanthine dehydrogenase family.</text>
</comment>
<dbReference type="EMBL" id="UGCO01000001">
    <property type="protein sequence ID" value="STI80219.1"/>
    <property type="molecule type" value="Genomic_DNA"/>
</dbReference>
<dbReference type="Gene3D" id="3.90.1170.50">
    <property type="entry name" value="Aldehyde oxidase/xanthine dehydrogenase, a/b hammerhead"/>
    <property type="match status" value="1"/>
</dbReference>
<evidence type="ECO:0000256" key="2">
    <source>
        <dbReference type="ARBA" id="ARBA00022505"/>
    </source>
</evidence>
<dbReference type="Proteomes" id="UP000254405">
    <property type="component" value="Unassembled WGS sequence"/>
</dbReference>
<dbReference type="SUPFAM" id="SSF54665">
    <property type="entry name" value="CO dehydrogenase molybdoprotein N-domain-like"/>
    <property type="match status" value="1"/>
</dbReference>
<name>A0A376TUM5_ECOLX</name>
<dbReference type="Pfam" id="PF01315">
    <property type="entry name" value="Ald_Xan_dh_C"/>
    <property type="match status" value="1"/>
</dbReference>
<dbReference type="EC" id="1.17.1.4" evidence="5"/>
<evidence type="ECO:0000256" key="3">
    <source>
        <dbReference type="ARBA" id="ARBA00023002"/>
    </source>
</evidence>
<dbReference type="InterPro" id="IPR000674">
    <property type="entry name" value="Ald_Oxase/Xan_DH_a/b"/>
</dbReference>
<keyword evidence="2" id="KW-0500">Molybdenum</keyword>
<dbReference type="GO" id="GO:0004854">
    <property type="term" value="F:xanthine dehydrogenase activity"/>
    <property type="evidence" value="ECO:0007669"/>
    <property type="project" value="UniProtKB-EC"/>
</dbReference>
<dbReference type="PANTHER" id="PTHR11908">
    <property type="entry name" value="XANTHINE DEHYDROGENASE"/>
    <property type="match status" value="1"/>
</dbReference>
<dbReference type="AlphaFoldDB" id="A0A376TUM5"/>
<dbReference type="Gene3D" id="3.30.365.10">
    <property type="entry name" value="Aldehyde oxidase/xanthine dehydrogenase, molybdopterin binding domain"/>
    <property type="match status" value="2"/>
</dbReference>
<keyword evidence="3 5" id="KW-0560">Oxidoreductase</keyword>
<dbReference type="Pfam" id="PF02738">
    <property type="entry name" value="MoCoBD_1"/>
    <property type="match status" value="1"/>
</dbReference>
<gene>
    <name evidence="5" type="primary">ndhL_2</name>
    <name evidence="5" type="ORF">NCTC8985_05636</name>
</gene>
<dbReference type="SMART" id="SM01008">
    <property type="entry name" value="Ald_Xan_dh_C"/>
    <property type="match status" value="1"/>
</dbReference>
<dbReference type="InterPro" id="IPR036856">
    <property type="entry name" value="Ald_Oxase/Xan_DH_a/b_sf"/>
</dbReference>
<organism evidence="5 6">
    <name type="scientific">Escherichia coli</name>
    <dbReference type="NCBI Taxonomy" id="562"/>
    <lineage>
        <taxon>Bacteria</taxon>
        <taxon>Pseudomonadati</taxon>
        <taxon>Pseudomonadota</taxon>
        <taxon>Gammaproteobacteria</taxon>
        <taxon>Enterobacterales</taxon>
        <taxon>Enterobacteriaceae</taxon>
        <taxon>Escherichia</taxon>
    </lineage>
</organism>
<evidence type="ECO:0000256" key="1">
    <source>
        <dbReference type="ARBA" id="ARBA00006849"/>
    </source>
</evidence>